<proteinExistence type="predicted"/>
<evidence type="ECO:0000313" key="1">
    <source>
        <dbReference type="EMBL" id="KKM97885.1"/>
    </source>
</evidence>
<name>A0A0F9PA67_9ZZZZ</name>
<reference evidence="1" key="1">
    <citation type="journal article" date="2015" name="Nature">
        <title>Complex archaea that bridge the gap between prokaryotes and eukaryotes.</title>
        <authorList>
            <person name="Spang A."/>
            <person name="Saw J.H."/>
            <person name="Jorgensen S.L."/>
            <person name="Zaremba-Niedzwiedzka K."/>
            <person name="Martijn J."/>
            <person name="Lind A.E."/>
            <person name="van Eijk R."/>
            <person name="Schleper C."/>
            <person name="Guy L."/>
            <person name="Ettema T.J."/>
        </authorList>
    </citation>
    <scope>NUCLEOTIDE SEQUENCE</scope>
</reference>
<accession>A0A0F9PA67</accession>
<dbReference type="AlphaFoldDB" id="A0A0F9PA67"/>
<dbReference type="InterPro" id="IPR027417">
    <property type="entry name" value="P-loop_NTPase"/>
</dbReference>
<dbReference type="EMBL" id="LAZR01005695">
    <property type="protein sequence ID" value="KKM97885.1"/>
    <property type="molecule type" value="Genomic_DNA"/>
</dbReference>
<sequence length="273" mass="31048">MNPESLDNFLAWQPPVQQSLVQNNLLTPGSVMFIYGEYSTWKSWLAMVLATSLVDGKPWLIWDTEPVKVLMVNAELSKASYQKRWQGYLGKHKLKNRSSLIIENDQELALDSYAGINNYISWLTFNKVQVLIIDNLYTSMTGDLSKNTDANALIRNMKRVQAEGIAVVIVHHARQERFDNYGTVNQRAYEMFGSSFLSNWADTIMEARLGYAQGYSDVITLTPQKHRQSILVPLTPVLAFNRSKLQFDTVFRGQDDDTTSNVRRRRAGAAKSS</sequence>
<protein>
    <submittedName>
        <fullName evidence="1">Uncharacterized protein</fullName>
    </submittedName>
</protein>
<dbReference type="SUPFAM" id="SSF52540">
    <property type="entry name" value="P-loop containing nucleoside triphosphate hydrolases"/>
    <property type="match status" value="1"/>
</dbReference>
<organism evidence="1">
    <name type="scientific">marine sediment metagenome</name>
    <dbReference type="NCBI Taxonomy" id="412755"/>
    <lineage>
        <taxon>unclassified sequences</taxon>
        <taxon>metagenomes</taxon>
        <taxon>ecological metagenomes</taxon>
    </lineage>
</organism>
<comment type="caution">
    <text evidence="1">The sequence shown here is derived from an EMBL/GenBank/DDBJ whole genome shotgun (WGS) entry which is preliminary data.</text>
</comment>
<dbReference type="Pfam" id="PF13481">
    <property type="entry name" value="AAA_25"/>
    <property type="match status" value="1"/>
</dbReference>
<gene>
    <name evidence="1" type="ORF">LCGC14_1163570</name>
</gene>
<dbReference type="Gene3D" id="3.40.50.300">
    <property type="entry name" value="P-loop containing nucleotide triphosphate hydrolases"/>
    <property type="match status" value="1"/>
</dbReference>